<reference evidence="2" key="1">
    <citation type="submission" date="2016-11" db="EMBL/GenBank/DDBJ databases">
        <authorList>
            <person name="Varghese N."/>
            <person name="Submissions S."/>
        </authorList>
    </citation>
    <scope>NUCLEOTIDE SEQUENCE [LARGE SCALE GENOMIC DNA]</scope>
    <source>
        <strain evidence="2">DSM 11792</strain>
    </source>
</reference>
<sequence>MSKVRIEAYVSVPPCTGMVFLNRMLDEINERYPDRVEVVIHRGVTPALEEQQFSAMPALVIGGLIRFIGVVPDRETLALALRKCGVIVSL</sequence>
<protein>
    <recommendedName>
        <fullName evidence="3">Thioredoxin domain-containing protein</fullName>
    </recommendedName>
</protein>
<evidence type="ECO:0000313" key="1">
    <source>
        <dbReference type="EMBL" id="SHF15087.1"/>
    </source>
</evidence>
<dbReference type="OrthoDB" id="1808300at2"/>
<evidence type="ECO:0008006" key="3">
    <source>
        <dbReference type="Google" id="ProtNLM"/>
    </source>
</evidence>
<dbReference type="RefSeq" id="WP_073164801.1">
    <property type="nucleotide sequence ID" value="NZ_FQUW01000016.1"/>
</dbReference>
<gene>
    <name evidence="1" type="ORF">SAMN02745218_01562</name>
</gene>
<organism evidence="1 2">
    <name type="scientific">Desulfofundulus australicus DSM 11792</name>
    <dbReference type="NCBI Taxonomy" id="1121425"/>
    <lineage>
        <taxon>Bacteria</taxon>
        <taxon>Bacillati</taxon>
        <taxon>Bacillota</taxon>
        <taxon>Clostridia</taxon>
        <taxon>Eubacteriales</taxon>
        <taxon>Peptococcaceae</taxon>
        <taxon>Desulfofundulus</taxon>
    </lineage>
</organism>
<dbReference type="Proteomes" id="UP000184196">
    <property type="component" value="Unassembled WGS sequence"/>
</dbReference>
<name>A0A1M4ZBA0_9FIRM</name>
<dbReference type="EMBL" id="FQUW01000016">
    <property type="protein sequence ID" value="SHF15087.1"/>
    <property type="molecule type" value="Genomic_DNA"/>
</dbReference>
<accession>A0A1M4ZBA0</accession>
<evidence type="ECO:0000313" key="2">
    <source>
        <dbReference type="Proteomes" id="UP000184196"/>
    </source>
</evidence>
<dbReference type="AlphaFoldDB" id="A0A1M4ZBA0"/>
<keyword evidence="2" id="KW-1185">Reference proteome</keyword>
<proteinExistence type="predicted"/>